<organism evidence="3 4">
    <name type="scientific">Saccharomycopsis crataegensis</name>
    <dbReference type="NCBI Taxonomy" id="43959"/>
    <lineage>
        <taxon>Eukaryota</taxon>
        <taxon>Fungi</taxon>
        <taxon>Dikarya</taxon>
        <taxon>Ascomycota</taxon>
        <taxon>Saccharomycotina</taxon>
        <taxon>Saccharomycetes</taxon>
        <taxon>Saccharomycopsidaceae</taxon>
        <taxon>Saccharomycopsis</taxon>
    </lineage>
</organism>
<protein>
    <recommendedName>
        <fullName evidence="2">CID domain-containing protein</fullName>
    </recommendedName>
</protein>
<reference evidence="3 4" key="1">
    <citation type="journal article" date="2023" name="Elife">
        <title>Identification of key yeast species and microbe-microbe interactions impacting larval growth of Drosophila in the wild.</title>
        <authorList>
            <person name="Mure A."/>
            <person name="Sugiura Y."/>
            <person name="Maeda R."/>
            <person name="Honda K."/>
            <person name="Sakurai N."/>
            <person name="Takahashi Y."/>
            <person name="Watada M."/>
            <person name="Katoh T."/>
            <person name="Gotoh A."/>
            <person name="Gotoh Y."/>
            <person name="Taniguchi I."/>
            <person name="Nakamura K."/>
            <person name="Hayashi T."/>
            <person name="Katayama T."/>
            <person name="Uemura T."/>
            <person name="Hattori Y."/>
        </authorList>
    </citation>
    <scope>NUCLEOTIDE SEQUENCE [LARGE SCALE GENOMIC DNA]</scope>
    <source>
        <strain evidence="3 4">SC-9</strain>
    </source>
</reference>
<dbReference type="Proteomes" id="UP001360560">
    <property type="component" value="Unassembled WGS sequence"/>
</dbReference>
<keyword evidence="4" id="KW-1185">Reference proteome</keyword>
<dbReference type="InterPro" id="IPR008942">
    <property type="entry name" value="ENTH_VHS"/>
</dbReference>
<dbReference type="InterPro" id="IPR042326">
    <property type="entry name" value="Ctk3"/>
</dbReference>
<feature type="domain" description="CID" evidence="2">
    <location>
        <begin position="2"/>
        <end position="145"/>
    </location>
</feature>
<dbReference type="AlphaFoldDB" id="A0AAV5QPI3"/>
<feature type="compositionally biased region" description="Basic and acidic residues" evidence="1">
    <location>
        <begin position="220"/>
        <end position="237"/>
    </location>
</feature>
<evidence type="ECO:0000313" key="3">
    <source>
        <dbReference type="EMBL" id="GMM36359.1"/>
    </source>
</evidence>
<dbReference type="Gene3D" id="1.25.40.90">
    <property type="match status" value="1"/>
</dbReference>
<dbReference type="Pfam" id="PF12350">
    <property type="entry name" value="CTK3_C"/>
    <property type="match status" value="1"/>
</dbReference>
<dbReference type="GO" id="GO:0032786">
    <property type="term" value="P:positive regulation of DNA-templated transcription, elongation"/>
    <property type="evidence" value="ECO:0007669"/>
    <property type="project" value="InterPro"/>
</dbReference>
<evidence type="ECO:0000313" key="4">
    <source>
        <dbReference type="Proteomes" id="UP001360560"/>
    </source>
</evidence>
<dbReference type="PROSITE" id="PS51391">
    <property type="entry name" value="CID"/>
    <property type="match status" value="1"/>
</dbReference>
<dbReference type="RefSeq" id="XP_064853355.1">
    <property type="nucleotide sequence ID" value="XM_064997283.1"/>
</dbReference>
<dbReference type="InterPro" id="IPR006569">
    <property type="entry name" value="CID_dom"/>
</dbReference>
<dbReference type="PANTHER" id="PTHR28291">
    <property type="entry name" value="CTD KINASE SUBUNIT GAMMA"/>
    <property type="match status" value="1"/>
</dbReference>
<accession>A0AAV5QPI3</accession>
<name>A0AAV5QPI3_9ASCO</name>
<dbReference type="InterPro" id="IPR024638">
    <property type="entry name" value="Ctk3_N"/>
</dbReference>
<dbReference type="GO" id="GO:0070692">
    <property type="term" value="C:CTDK-1 complex"/>
    <property type="evidence" value="ECO:0007669"/>
    <property type="project" value="InterPro"/>
</dbReference>
<gene>
    <name evidence="3" type="ORF">DASC09_036840</name>
</gene>
<sequence length="314" mass="36518">MDPFEARLQFSRMLSTVQPVTQSLMKCVSFALRNHEYQDDFHSCIIEVLNTVDLNVRLNIMNFIDSLVTQSKKSFAKNPSLNKDLPYINKIEKDLPTFASKIVPANKYGLYNLKVSAEILKSISLQLGFDEQKIEELQRQFNSDLLSENLKGKIEKNVSENLSKSDHLDTEFFKPTDSEVIGEGIERAWEILIDRKRFSQLSSLTSYFIDKSEMVLHASEKKDKVNNNEENNREKDSTQMSLELSREQILARMESDRERHKKAKESLWLVERASSGKVDRAEFERLWDQYAPITDEDIEELSELNEIAIRSYNF</sequence>
<dbReference type="GO" id="GO:0045943">
    <property type="term" value="P:positive regulation of transcription by RNA polymerase I"/>
    <property type="evidence" value="ECO:0007669"/>
    <property type="project" value="TreeGrafter"/>
</dbReference>
<dbReference type="Pfam" id="PF12243">
    <property type="entry name" value="CTK3"/>
    <property type="match status" value="1"/>
</dbReference>
<dbReference type="InterPro" id="IPR024637">
    <property type="entry name" value="Ctk3_C"/>
</dbReference>
<comment type="caution">
    <text evidence="3">The sequence shown here is derived from an EMBL/GenBank/DDBJ whole genome shotgun (WGS) entry which is preliminary data.</text>
</comment>
<feature type="region of interest" description="Disordered" evidence="1">
    <location>
        <begin position="220"/>
        <end position="241"/>
    </location>
</feature>
<proteinExistence type="predicted"/>
<evidence type="ECO:0000256" key="1">
    <source>
        <dbReference type="SAM" id="MobiDB-lite"/>
    </source>
</evidence>
<dbReference type="PANTHER" id="PTHR28291:SF1">
    <property type="entry name" value="CTD KINASE SUBUNIT GAMMA"/>
    <property type="match status" value="1"/>
</dbReference>
<dbReference type="GeneID" id="90074334"/>
<dbReference type="EMBL" id="BTFZ01000011">
    <property type="protein sequence ID" value="GMM36359.1"/>
    <property type="molecule type" value="Genomic_DNA"/>
</dbReference>
<evidence type="ECO:0000259" key="2">
    <source>
        <dbReference type="PROSITE" id="PS51391"/>
    </source>
</evidence>